<organism evidence="1 2">
    <name type="scientific">Nonomuraea rosea</name>
    <dbReference type="NCBI Taxonomy" id="638574"/>
    <lineage>
        <taxon>Bacteria</taxon>
        <taxon>Bacillati</taxon>
        <taxon>Actinomycetota</taxon>
        <taxon>Actinomycetes</taxon>
        <taxon>Streptosporangiales</taxon>
        <taxon>Streptosporangiaceae</taxon>
        <taxon>Nonomuraea</taxon>
    </lineage>
</organism>
<evidence type="ECO:0000313" key="2">
    <source>
        <dbReference type="Proteomes" id="UP001500630"/>
    </source>
</evidence>
<gene>
    <name evidence="1" type="ORF">GCM10022419_105610</name>
</gene>
<dbReference type="RefSeq" id="WP_345573994.1">
    <property type="nucleotide sequence ID" value="NZ_BAABDQ010000039.1"/>
</dbReference>
<sequence length="87" mass="10085">MYARQYSELYETYLDSKSAWDESWRNSAFSAEYLLSLTADELRGLKGELNELVERWRERSSAAREAGDVEGRENVAVHMNGFPFRTA</sequence>
<evidence type="ECO:0000313" key="1">
    <source>
        <dbReference type="EMBL" id="GAA3603924.1"/>
    </source>
</evidence>
<proteinExistence type="predicted"/>
<dbReference type="EMBL" id="BAABDQ010000039">
    <property type="protein sequence ID" value="GAA3603924.1"/>
    <property type="molecule type" value="Genomic_DNA"/>
</dbReference>
<dbReference type="Proteomes" id="UP001500630">
    <property type="component" value="Unassembled WGS sequence"/>
</dbReference>
<name>A0ABP6ZB93_9ACTN</name>
<comment type="caution">
    <text evidence="1">The sequence shown here is derived from an EMBL/GenBank/DDBJ whole genome shotgun (WGS) entry which is preliminary data.</text>
</comment>
<protein>
    <submittedName>
        <fullName evidence="1">Uncharacterized protein</fullName>
    </submittedName>
</protein>
<reference evidence="2" key="1">
    <citation type="journal article" date="2019" name="Int. J. Syst. Evol. Microbiol.">
        <title>The Global Catalogue of Microorganisms (GCM) 10K type strain sequencing project: providing services to taxonomists for standard genome sequencing and annotation.</title>
        <authorList>
            <consortium name="The Broad Institute Genomics Platform"/>
            <consortium name="The Broad Institute Genome Sequencing Center for Infectious Disease"/>
            <person name="Wu L."/>
            <person name="Ma J."/>
        </authorList>
    </citation>
    <scope>NUCLEOTIDE SEQUENCE [LARGE SCALE GENOMIC DNA]</scope>
    <source>
        <strain evidence="2">JCM 17326</strain>
    </source>
</reference>
<accession>A0ABP6ZB93</accession>
<keyword evidence="2" id="KW-1185">Reference proteome</keyword>